<proteinExistence type="predicted"/>
<sequence length="242" mass="27039">MKKLLFCAVFFPVLIWAGGRTLTGSTGYIMVPNAEALRYQEWNMGLSAFSAGKTADIDDPAHWRYNVGLGWSEWLELTFGGRSEREGLFSNAKWYGAMRDDDDPMLVAFGWENLSSKGTYEFREYPSVFMVVTKKFVGGHSFSMGAAGRYIEKKGEIQASMLAGGELFTSEEVSWVADALAYEDNKYNANFGLRIYTTNTMYFSLMAVNLVRNSTADIDDDGRNDDVHPFCGVLSMTINGIL</sequence>
<evidence type="ECO:0000313" key="1">
    <source>
        <dbReference type="EMBL" id="GBR74345.1"/>
    </source>
</evidence>
<name>A0A388TC20_TERA1</name>
<dbReference type="EMBL" id="BGZN01000041">
    <property type="protein sequence ID" value="GBR74345.1"/>
    <property type="molecule type" value="Genomic_DNA"/>
</dbReference>
<dbReference type="AlphaFoldDB" id="A0A388TC20"/>
<comment type="caution">
    <text evidence="1">The sequence shown here is derived from an EMBL/GenBank/DDBJ whole genome shotgun (WGS) entry which is preliminary data.</text>
</comment>
<organism evidence="1 2">
    <name type="scientific">Termititenax aidoneus</name>
    <dbReference type="NCBI Taxonomy" id="2218524"/>
    <lineage>
        <taxon>Bacteria</taxon>
        <taxon>Bacillati</taxon>
        <taxon>Candidatus Margulisiibacteriota</taxon>
        <taxon>Candidatus Termititenacia</taxon>
        <taxon>Candidatus Termititenacales</taxon>
        <taxon>Candidatus Termititenacaceae</taxon>
        <taxon>Candidatus Termititenax</taxon>
    </lineage>
</organism>
<evidence type="ECO:0008006" key="3">
    <source>
        <dbReference type="Google" id="ProtNLM"/>
    </source>
</evidence>
<accession>A0A388TC20</accession>
<evidence type="ECO:0000313" key="2">
    <source>
        <dbReference type="Proteomes" id="UP000269352"/>
    </source>
</evidence>
<reference evidence="1 2" key="1">
    <citation type="journal article" date="2019" name="ISME J.">
        <title>Genome analyses of uncultured TG2/ZB3 bacteria in 'Margulisbacteria' specifically attached to ectosymbiotic spirochetes of protists in the termite gut.</title>
        <authorList>
            <person name="Utami Y.D."/>
            <person name="Kuwahara H."/>
            <person name="Igai K."/>
            <person name="Murakami T."/>
            <person name="Sugaya K."/>
            <person name="Morikawa T."/>
            <person name="Nagura Y."/>
            <person name="Yuki M."/>
            <person name="Deevong P."/>
            <person name="Inoue T."/>
            <person name="Kihara K."/>
            <person name="Lo N."/>
            <person name="Yamada A."/>
            <person name="Ohkuma M."/>
            <person name="Hongoh Y."/>
        </authorList>
    </citation>
    <scope>NUCLEOTIDE SEQUENCE [LARGE SCALE GENOMIC DNA]</scope>
    <source>
        <strain evidence="1">NkOx7-01</strain>
    </source>
</reference>
<dbReference type="Proteomes" id="UP000269352">
    <property type="component" value="Unassembled WGS sequence"/>
</dbReference>
<gene>
    <name evidence="1" type="ORF">NO1_1539</name>
</gene>
<keyword evidence="2" id="KW-1185">Reference proteome</keyword>
<protein>
    <recommendedName>
        <fullName evidence="3">Outer membrane protein</fullName>
    </recommendedName>
</protein>